<dbReference type="Proteomes" id="UP001285154">
    <property type="component" value="Unassembled WGS sequence"/>
</dbReference>
<evidence type="ECO:0000313" key="3">
    <source>
        <dbReference type="Proteomes" id="UP001285154"/>
    </source>
</evidence>
<comment type="caution">
    <text evidence="2">The sequence shown here is derived from an EMBL/GenBank/DDBJ whole genome shotgun (WGS) entry which is preliminary data.</text>
</comment>
<reference evidence="2 3" key="1">
    <citation type="submission" date="2023-08" db="EMBL/GenBank/DDBJ databases">
        <title>Implementing the SeqCode for naming new Mesorhizobium species isolated from Vachellia karroo root nodules.</title>
        <authorList>
            <person name="Van Lill M."/>
        </authorList>
    </citation>
    <scope>NUCLEOTIDE SEQUENCE [LARGE SCALE GENOMIC DNA]</scope>
    <source>
        <strain evidence="2 3">VK25D</strain>
    </source>
</reference>
<proteinExistence type="predicted"/>
<evidence type="ECO:0000256" key="1">
    <source>
        <dbReference type="SAM" id="MobiDB-lite"/>
    </source>
</evidence>
<keyword evidence="3" id="KW-1185">Reference proteome</keyword>
<evidence type="ECO:0008006" key="4">
    <source>
        <dbReference type="Google" id="ProtNLM"/>
    </source>
</evidence>
<accession>A0ABU5A6I6</accession>
<protein>
    <recommendedName>
        <fullName evidence="4">Lipocalin-like domain-containing protein</fullName>
    </recommendedName>
</protein>
<dbReference type="RefSeq" id="WP_320247582.1">
    <property type="nucleotide sequence ID" value="NZ_JAVIIQ010000004.1"/>
</dbReference>
<name>A0ABU5A6I6_9HYPH</name>
<organism evidence="2 3">
    <name type="scientific">Mesorhizobium vachelliae</name>
    <dbReference type="NCBI Taxonomy" id="3072309"/>
    <lineage>
        <taxon>Bacteria</taxon>
        <taxon>Pseudomonadati</taxon>
        <taxon>Pseudomonadota</taxon>
        <taxon>Alphaproteobacteria</taxon>
        <taxon>Hyphomicrobiales</taxon>
        <taxon>Phyllobacteriaceae</taxon>
        <taxon>Mesorhizobium</taxon>
    </lineage>
</organism>
<sequence>MAIADGSGQGTGPTTRSHRGSMPTALVGRWSFAAATGQYCDPLGDCAPGSGGSITFTFRAGGRAEYSLFQSSLVAGCGQVQSLRLTTGTARTDGSTLVFTPKSGTYKSFNGCRPDLTGNWKLAAEDLKPVSFSWQLDDGALQLVDPTGEASGTYNKK</sequence>
<feature type="region of interest" description="Disordered" evidence="1">
    <location>
        <begin position="1"/>
        <end position="22"/>
    </location>
</feature>
<gene>
    <name evidence="2" type="ORF">RFM42_12480</name>
</gene>
<evidence type="ECO:0000313" key="2">
    <source>
        <dbReference type="EMBL" id="MDX8531806.1"/>
    </source>
</evidence>
<dbReference type="EMBL" id="JAVIIQ010000004">
    <property type="protein sequence ID" value="MDX8531806.1"/>
    <property type="molecule type" value="Genomic_DNA"/>
</dbReference>